<keyword evidence="4" id="KW-0812">Transmembrane</keyword>
<keyword evidence="4" id="KW-0472">Membrane</keyword>
<dbReference type="InterPro" id="IPR012580">
    <property type="entry name" value="NUC153"/>
</dbReference>
<evidence type="ECO:0000256" key="1">
    <source>
        <dbReference type="ARBA" id="ARBA00004604"/>
    </source>
</evidence>
<evidence type="ECO:0000256" key="3">
    <source>
        <dbReference type="SAM" id="MobiDB-lite"/>
    </source>
</evidence>
<dbReference type="GO" id="GO:0030686">
    <property type="term" value="C:90S preribosome"/>
    <property type="evidence" value="ECO:0007669"/>
    <property type="project" value="TreeGrafter"/>
</dbReference>
<organism evidence="6 7">
    <name type="scientific">Salix viminalis</name>
    <name type="common">Common osier</name>
    <name type="synonym">Basket willow</name>
    <dbReference type="NCBI Taxonomy" id="40686"/>
    <lineage>
        <taxon>Eukaryota</taxon>
        <taxon>Viridiplantae</taxon>
        <taxon>Streptophyta</taxon>
        <taxon>Embryophyta</taxon>
        <taxon>Tracheophyta</taxon>
        <taxon>Spermatophyta</taxon>
        <taxon>Magnoliopsida</taxon>
        <taxon>eudicotyledons</taxon>
        <taxon>Gunneridae</taxon>
        <taxon>Pentapetalae</taxon>
        <taxon>rosids</taxon>
        <taxon>fabids</taxon>
        <taxon>Malpighiales</taxon>
        <taxon>Salicaceae</taxon>
        <taxon>Saliceae</taxon>
        <taxon>Salix</taxon>
    </lineage>
</organism>
<keyword evidence="7" id="KW-1185">Reference proteome</keyword>
<evidence type="ECO:0000256" key="4">
    <source>
        <dbReference type="SAM" id="Phobius"/>
    </source>
</evidence>
<evidence type="ECO:0000313" key="7">
    <source>
        <dbReference type="Proteomes" id="UP001151529"/>
    </source>
</evidence>
<accession>A0A9Q0VJM0</accession>
<feature type="compositionally biased region" description="Basic and acidic residues" evidence="3">
    <location>
        <begin position="154"/>
        <end position="163"/>
    </location>
</feature>
<gene>
    <name evidence="6" type="ORF">OIU85_000296</name>
</gene>
<reference evidence="6" key="2">
    <citation type="journal article" date="2023" name="Int. J. Mol. Sci.">
        <title>De Novo Assembly and Annotation of 11 Diverse Shrub Willow (Salix) Genomes Reveals Novel Gene Organization in Sex-Linked Regions.</title>
        <authorList>
            <person name="Hyden B."/>
            <person name="Feng K."/>
            <person name="Yates T.B."/>
            <person name="Jawdy S."/>
            <person name="Cereghino C."/>
            <person name="Smart L.B."/>
            <person name="Muchero W."/>
        </authorList>
    </citation>
    <scope>NUCLEOTIDE SEQUENCE [LARGE SCALE GENOMIC DNA]</scope>
    <source>
        <tissue evidence="6">Shoot tip</tissue>
    </source>
</reference>
<dbReference type="GO" id="GO:0000462">
    <property type="term" value="P:maturation of SSU-rRNA from tricistronic rRNA transcript (SSU-rRNA, 5.8S rRNA, LSU-rRNA)"/>
    <property type="evidence" value="ECO:0007669"/>
    <property type="project" value="TreeGrafter"/>
</dbReference>
<feature type="compositionally biased region" description="Basic and acidic residues" evidence="3">
    <location>
        <begin position="173"/>
        <end position="184"/>
    </location>
</feature>
<dbReference type="EMBL" id="JAPFFL010000001">
    <property type="protein sequence ID" value="KAJ6749647.1"/>
    <property type="molecule type" value="Genomic_DNA"/>
</dbReference>
<feature type="transmembrane region" description="Helical" evidence="4">
    <location>
        <begin position="52"/>
        <end position="70"/>
    </location>
</feature>
<dbReference type="PANTHER" id="PTHR14927">
    <property type="entry name" value="NUCLEOLAR PROTEIN 10"/>
    <property type="match status" value="1"/>
</dbReference>
<evidence type="ECO:0000313" key="6">
    <source>
        <dbReference type="EMBL" id="KAJ6749647.1"/>
    </source>
</evidence>
<feature type="compositionally biased region" description="Gly residues" evidence="3">
    <location>
        <begin position="200"/>
        <end position="210"/>
    </location>
</feature>
<protein>
    <recommendedName>
        <fullName evidence="5">NUC153 domain-containing protein</fullName>
    </recommendedName>
</protein>
<dbReference type="OrthoDB" id="273340at2759"/>
<feature type="domain" description="NUC153" evidence="5">
    <location>
        <begin position="93"/>
        <end position="120"/>
    </location>
</feature>
<comment type="subcellular location">
    <subcellularLocation>
        <location evidence="1">Nucleus</location>
        <location evidence="1">Nucleolus</location>
    </subcellularLocation>
</comment>
<dbReference type="AlphaFoldDB" id="A0A9Q0VJM0"/>
<dbReference type="Proteomes" id="UP001151529">
    <property type="component" value="Chromosome 16"/>
</dbReference>
<feature type="region of interest" description="Disordered" evidence="3">
    <location>
        <begin position="143"/>
        <end position="210"/>
    </location>
</feature>
<dbReference type="GO" id="GO:0032040">
    <property type="term" value="C:small-subunit processome"/>
    <property type="evidence" value="ECO:0007669"/>
    <property type="project" value="TreeGrafter"/>
</dbReference>
<evidence type="ECO:0000259" key="5">
    <source>
        <dbReference type="Pfam" id="PF08159"/>
    </source>
</evidence>
<evidence type="ECO:0000256" key="2">
    <source>
        <dbReference type="ARBA" id="ARBA00023242"/>
    </source>
</evidence>
<sequence>MRTKSSIGRINAVEHGGDINEEVTALKFDEDGGFTMAVGSSGGKQDTKQNSVLLFSWGLGGVVVFVDWYGSAILDIKWHRLTSFIRYYYKFEDERFKALFEDKDFEIDENSAEYLALHPMPSMKQPSLVAEHFELLTEDEDQSLSDSDNSAASGDEHSNENTKFKKKPSSAIYKEDGDDKDVQREKRRGIQSLGLKSGSGFRGNRGSGFI</sequence>
<keyword evidence="2" id="KW-0539">Nucleus</keyword>
<keyword evidence="4" id="KW-1133">Transmembrane helix</keyword>
<reference evidence="6" key="1">
    <citation type="submission" date="2022-11" db="EMBL/GenBank/DDBJ databases">
        <authorList>
            <person name="Hyden B.L."/>
            <person name="Feng K."/>
            <person name="Yates T."/>
            <person name="Jawdy S."/>
            <person name="Smart L.B."/>
            <person name="Muchero W."/>
        </authorList>
    </citation>
    <scope>NUCLEOTIDE SEQUENCE</scope>
    <source>
        <tissue evidence="6">Shoot tip</tissue>
    </source>
</reference>
<comment type="caution">
    <text evidence="6">The sequence shown here is derived from an EMBL/GenBank/DDBJ whole genome shotgun (WGS) entry which is preliminary data.</text>
</comment>
<dbReference type="Pfam" id="PF08159">
    <property type="entry name" value="NUC153"/>
    <property type="match status" value="1"/>
</dbReference>
<dbReference type="PANTHER" id="PTHR14927:SF0">
    <property type="entry name" value="NUCLEOLAR PROTEIN 10"/>
    <property type="match status" value="1"/>
</dbReference>
<proteinExistence type="predicted"/>
<dbReference type="InterPro" id="IPR040382">
    <property type="entry name" value="NOL10/Enp2"/>
</dbReference>
<name>A0A9Q0VJM0_SALVM</name>